<dbReference type="Proteomes" id="UP001590950">
    <property type="component" value="Unassembled WGS sequence"/>
</dbReference>
<comment type="caution">
    <text evidence="1">The sequence shown here is derived from an EMBL/GenBank/DDBJ whole genome shotgun (WGS) entry which is preliminary data.</text>
</comment>
<proteinExistence type="predicted"/>
<gene>
    <name evidence="1" type="ORF">N7G274_003879</name>
</gene>
<evidence type="ECO:0000313" key="1">
    <source>
        <dbReference type="EMBL" id="KAL2043572.1"/>
    </source>
</evidence>
<organism evidence="1 2">
    <name type="scientific">Stereocaulon virgatum</name>
    <dbReference type="NCBI Taxonomy" id="373712"/>
    <lineage>
        <taxon>Eukaryota</taxon>
        <taxon>Fungi</taxon>
        <taxon>Dikarya</taxon>
        <taxon>Ascomycota</taxon>
        <taxon>Pezizomycotina</taxon>
        <taxon>Lecanoromycetes</taxon>
        <taxon>OSLEUM clade</taxon>
        <taxon>Lecanoromycetidae</taxon>
        <taxon>Lecanorales</taxon>
        <taxon>Lecanorineae</taxon>
        <taxon>Stereocaulaceae</taxon>
        <taxon>Stereocaulon</taxon>
    </lineage>
</organism>
<evidence type="ECO:0000313" key="2">
    <source>
        <dbReference type="Proteomes" id="UP001590950"/>
    </source>
</evidence>
<protein>
    <submittedName>
        <fullName evidence="1">Uncharacterized protein</fullName>
    </submittedName>
</protein>
<reference evidence="1 2" key="1">
    <citation type="submission" date="2024-09" db="EMBL/GenBank/DDBJ databases">
        <title>Rethinking Asexuality: The Enigmatic Case of Functional Sexual Genes in Lepraria (Stereocaulaceae).</title>
        <authorList>
            <person name="Doellman M."/>
            <person name="Sun Y."/>
            <person name="Barcenas-Pena A."/>
            <person name="Lumbsch H.T."/>
            <person name="Grewe F."/>
        </authorList>
    </citation>
    <scope>NUCLEOTIDE SEQUENCE [LARGE SCALE GENOMIC DNA]</scope>
    <source>
        <strain evidence="1 2">Mercado 3170</strain>
    </source>
</reference>
<accession>A0ABR4ACK4</accession>
<name>A0ABR4ACK4_9LECA</name>
<sequence length="584" mass="66218">MITGFEVYGAIGTSVALLNLARQGFKVLYNTYKDYQKVGRKIVRLQGDCNAVYFTIGEWRKSWGLHEKTSDDLYRAFWSERGWELIQIQVAAIESDCADLAVLAHRSLRMIPDHDDIPKEFEDRFRKQLKTRAHGVRSNPTVPNNPKKVSLSANGDFHYDTGMRRISKLHVLEAFVTKCTNPWKKTKFTLSQGEEIQTCLEALEKGFTKLRSLVDDAWRSQHKGVDPNTSTFERKRVLGLSRVYQPILEEAEDKNSRPGIGLLYGCCATSREAIMLDMNLVKNTIEDPQGKLFRILIPWFRGSGHLDISADLLHGDPPVHELKWGNQFDGAVNNVHNDGQGLLRTSETSTHGLRQRNMHTTWFKLCRTVPHLHRGEFEMFNIAVKLKDLFKAERMNIAYSIAESGLLLFGTSWLSALSSSTLKRLKYYQGATRYVLDVKDAHNSLSSRLQNESRHIHLYIFTIGTLLAEVALGNAIKDVRLSSSGLEMRVYKSGALSYHSSRSIVSDVGQVMGEEYSSAVKFCLQDPILAPNSSWEQGVLYDATVSEEDISMALLGLFYEKVFIPIVATRSRISKIQRTEEAWL</sequence>
<dbReference type="EMBL" id="JBEFKJ010000011">
    <property type="protein sequence ID" value="KAL2043572.1"/>
    <property type="molecule type" value="Genomic_DNA"/>
</dbReference>
<keyword evidence="2" id="KW-1185">Reference proteome</keyword>